<organism evidence="7 8">
    <name type="scientific">Glycomyces algeriensis</name>
    <dbReference type="NCBI Taxonomy" id="256037"/>
    <lineage>
        <taxon>Bacteria</taxon>
        <taxon>Bacillati</taxon>
        <taxon>Actinomycetota</taxon>
        <taxon>Actinomycetes</taxon>
        <taxon>Glycomycetales</taxon>
        <taxon>Glycomycetaceae</taxon>
        <taxon>Glycomyces</taxon>
    </lineage>
</organism>
<evidence type="ECO:0000256" key="4">
    <source>
        <dbReference type="ARBA" id="ARBA00023163"/>
    </source>
</evidence>
<feature type="domain" description="OmpR/PhoB-type" evidence="5">
    <location>
        <begin position="17"/>
        <end position="88"/>
    </location>
</feature>
<dbReference type="CDD" id="cd15831">
    <property type="entry name" value="BTAD"/>
    <property type="match status" value="1"/>
</dbReference>
<dbReference type="InterPro" id="IPR005158">
    <property type="entry name" value="BTAD"/>
</dbReference>
<evidence type="ECO:0000313" key="7">
    <source>
        <dbReference type="EMBL" id="GLI44139.1"/>
    </source>
</evidence>
<dbReference type="SMART" id="SM00862">
    <property type="entry name" value="Trans_reg_C"/>
    <property type="match status" value="1"/>
</dbReference>
<evidence type="ECO:0000259" key="5">
    <source>
        <dbReference type="SMART" id="SM00862"/>
    </source>
</evidence>
<comment type="similarity">
    <text evidence="1">Belongs to the AfsR/DnrI/RedD regulatory family.</text>
</comment>
<dbReference type="AlphaFoldDB" id="A0A9W6GCA5"/>
<dbReference type="PANTHER" id="PTHR35807:SF1">
    <property type="entry name" value="TRANSCRIPTIONAL REGULATOR REDD"/>
    <property type="match status" value="1"/>
</dbReference>
<dbReference type="SMART" id="SM01043">
    <property type="entry name" value="BTAD"/>
    <property type="match status" value="1"/>
</dbReference>
<feature type="domain" description="Bacterial transcriptional activator" evidence="6">
    <location>
        <begin position="93"/>
        <end position="234"/>
    </location>
</feature>
<proteinExistence type="inferred from homology"/>
<dbReference type="InterPro" id="IPR036388">
    <property type="entry name" value="WH-like_DNA-bd_sf"/>
</dbReference>
<dbReference type="Gene3D" id="1.10.10.10">
    <property type="entry name" value="Winged helix-like DNA-binding domain superfamily/Winged helix DNA-binding domain"/>
    <property type="match status" value="1"/>
</dbReference>
<dbReference type="InterPro" id="IPR051677">
    <property type="entry name" value="AfsR-DnrI-RedD_regulator"/>
</dbReference>
<dbReference type="GO" id="GO:0000160">
    <property type="term" value="P:phosphorelay signal transduction system"/>
    <property type="evidence" value="ECO:0007669"/>
    <property type="project" value="InterPro"/>
</dbReference>
<evidence type="ECO:0000256" key="3">
    <source>
        <dbReference type="ARBA" id="ARBA00023125"/>
    </source>
</evidence>
<evidence type="ECO:0000259" key="6">
    <source>
        <dbReference type="SMART" id="SM01043"/>
    </source>
</evidence>
<dbReference type="Proteomes" id="UP001144313">
    <property type="component" value="Unassembled WGS sequence"/>
</dbReference>
<protein>
    <submittedName>
        <fullName evidence="7">SARP family transcriptional regulator</fullName>
    </submittedName>
</protein>
<dbReference type="SUPFAM" id="SSF48452">
    <property type="entry name" value="TPR-like"/>
    <property type="match status" value="2"/>
</dbReference>
<dbReference type="Gene3D" id="3.40.50.300">
    <property type="entry name" value="P-loop containing nucleotide triphosphate hydrolases"/>
    <property type="match status" value="1"/>
</dbReference>
<comment type="caution">
    <text evidence="7">The sequence shown here is derived from an EMBL/GenBank/DDBJ whole genome shotgun (WGS) entry which is preliminary data.</text>
</comment>
<dbReference type="Pfam" id="PF13424">
    <property type="entry name" value="TPR_12"/>
    <property type="match status" value="1"/>
</dbReference>
<dbReference type="EMBL" id="BSDT01000001">
    <property type="protein sequence ID" value="GLI44139.1"/>
    <property type="molecule type" value="Genomic_DNA"/>
</dbReference>
<dbReference type="GO" id="GO:0043531">
    <property type="term" value="F:ADP binding"/>
    <property type="evidence" value="ECO:0007669"/>
    <property type="project" value="InterPro"/>
</dbReference>
<dbReference type="SMART" id="SM00028">
    <property type="entry name" value="TPR"/>
    <property type="match status" value="3"/>
</dbReference>
<keyword evidence="8" id="KW-1185">Reference proteome</keyword>
<accession>A0A9W6GCA5</accession>
<dbReference type="PRINTS" id="PR00364">
    <property type="entry name" value="DISEASERSIST"/>
</dbReference>
<dbReference type="InterPro" id="IPR027417">
    <property type="entry name" value="P-loop_NTPase"/>
</dbReference>
<evidence type="ECO:0000256" key="1">
    <source>
        <dbReference type="ARBA" id="ARBA00005820"/>
    </source>
</evidence>
<gene>
    <name evidence="7" type="ORF">GALLR39Z86_39890</name>
</gene>
<evidence type="ECO:0000256" key="2">
    <source>
        <dbReference type="ARBA" id="ARBA00023015"/>
    </source>
</evidence>
<keyword evidence="4" id="KW-0804">Transcription</keyword>
<dbReference type="GO" id="GO:0006355">
    <property type="term" value="P:regulation of DNA-templated transcription"/>
    <property type="evidence" value="ECO:0007669"/>
    <property type="project" value="InterPro"/>
</dbReference>
<name>A0A9W6GCA5_9ACTN</name>
<dbReference type="GO" id="GO:0003677">
    <property type="term" value="F:DNA binding"/>
    <property type="evidence" value="ECO:0007669"/>
    <property type="project" value="UniProtKB-KW"/>
</dbReference>
<dbReference type="PANTHER" id="PTHR35807">
    <property type="entry name" value="TRANSCRIPTIONAL REGULATOR REDD-RELATED"/>
    <property type="match status" value="1"/>
</dbReference>
<dbReference type="InterPro" id="IPR016032">
    <property type="entry name" value="Sig_transdc_resp-reg_C-effctor"/>
</dbReference>
<dbReference type="RefSeq" id="WP_270114834.1">
    <property type="nucleotide sequence ID" value="NZ_BAAAOL010000007.1"/>
</dbReference>
<dbReference type="SUPFAM" id="SSF46894">
    <property type="entry name" value="C-terminal effector domain of the bipartite response regulators"/>
    <property type="match status" value="1"/>
</dbReference>
<sequence length="920" mass="99529">MEFRILGPLEVLHDDVAVPVRSPLQCRALAVLLLDAESPVPMHRMIAAMWDDEPPTTARRQVQNTIAALRRLLAAADPIEHAGDGYRLRQHRSDLAAFTTEVAQAKRESDPAATERLLAAALRRWRGPVLGGHGGNLIKSISAGLEERRLDALEARFAALLELGRHGESVDELRTAVVSHPDRQRLTGQLMLALYRCGDRAAALRAFETLRGRLAEELGIDPDRTVRDLHTAILREDPALTLAPDPVPSSMRHDASSAPSLLPGAIPGFTGRESELDRLSALVDDGARLAIVAGSGGVGKTTLALHWARAIAHRFPDGQLYADLHGFDPAGTADRPESVIRRFLEALGIPAERIPDACDARTDLYRSTLANRQVLVILDNAKDAAQVRPLLPGGTGTFTLATSRNRMTGLITTEGADLVQVEALDRQQAKEILERRLGARRVNAEPIAVESIIDMCGGLPLALAVLATRAAVQSEFPLAHFVEQLRGVESGLSAFAEDDPLTDVTTVFSWSIGALSDEAARLFRLLGLHPGPYCTPAAAASLAGRPLSAVRALFAELHGASLISEPLPNEFHIHDLLRAYARELAAEAPAVSAEATARLIDHYLYHGCTAAELIAPRPRVPVAGDPRPGVHCQPIADRSAALAWFAAEYPVLLNLIDQTTDPETAWNLAWVPVTWLNDLGRRSEIIRTQIAALAAAEQLSDVTKQLYSHRIIANQSIFTDNAHVSEKHLQRALQLCEAADVLDRGFVHHHFALFLATVKDDASRALAYERTAFTAFQEAGSEFGQAEALSSIGRLLAHLGVPGRLDEALTSCQEALALLEKLDNLCAQIPVWDNIAFIHHRSGRTAEAFASFGKAIAIARSLNAVMNEAETSVGLGRVHAELGQAAEARAAWERAIEILEPSEPFSAARIRSMINGLSHP</sequence>
<dbReference type="InterPro" id="IPR019734">
    <property type="entry name" value="TPR_rpt"/>
</dbReference>
<dbReference type="SUPFAM" id="SSF52540">
    <property type="entry name" value="P-loop containing nucleoside triphosphate hydrolases"/>
    <property type="match status" value="1"/>
</dbReference>
<dbReference type="Pfam" id="PF03704">
    <property type="entry name" value="BTAD"/>
    <property type="match status" value="1"/>
</dbReference>
<reference evidence="7" key="1">
    <citation type="submission" date="2022-12" db="EMBL/GenBank/DDBJ databases">
        <title>Reference genome sequencing for broad-spectrum identification of bacterial and archaeal isolates by mass spectrometry.</title>
        <authorList>
            <person name="Sekiguchi Y."/>
            <person name="Tourlousse D.M."/>
        </authorList>
    </citation>
    <scope>NUCLEOTIDE SEQUENCE</scope>
    <source>
        <strain evidence="7">LLR39Z86</strain>
    </source>
</reference>
<dbReference type="InterPro" id="IPR001867">
    <property type="entry name" value="OmpR/PhoB-type_DNA-bd"/>
</dbReference>
<keyword evidence="2" id="KW-0805">Transcription regulation</keyword>
<evidence type="ECO:0000313" key="8">
    <source>
        <dbReference type="Proteomes" id="UP001144313"/>
    </source>
</evidence>
<dbReference type="InterPro" id="IPR011990">
    <property type="entry name" value="TPR-like_helical_dom_sf"/>
</dbReference>
<dbReference type="Gene3D" id="1.25.40.10">
    <property type="entry name" value="Tetratricopeptide repeat domain"/>
    <property type="match status" value="2"/>
</dbReference>
<keyword evidence="3" id="KW-0238">DNA-binding</keyword>